<organism evidence="1 2">
    <name type="scientific">Hyalomma asiaticum</name>
    <name type="common">Tick</name>
    <dbReference type="NCBI Taxonomy" id="266040"/>
    <lineage>
        <taxon>Eukaryota</taxon>
        <taxon>Metazoa</taxon>
        <taxon>Ecdysozoa</taxon>
        <taxon>Arthropoda</taxon>
        <taxon>Chelicerata</taxon>
        <taxon>Arachnida</taxon>
        <taxon>Acari</taxon>
        <taxon>Parasitiformes</taxon>
        <taxon>Ixodida</taxon>
        <taxon>Ixodoidea</taxon>
        <taxon>Ixodidae</taxon>
        <taxon>Hyalomminae</taxon>
        <taxon>Hyalomma</taxon>
    </lineage>
</organism>
<dbReference type="Proteomes" id="UP000821845">
    <property type="component" value="Chromosome 5"/>
</dbReference>
<reference evidence="1" key="1">
    <citation type="submission" date="2020-05" db="EMBL/GenBank/DDBJ databases">
        <title>Large-scale comparative analyses of tick genomes elucidate their genetic diversity and vector capacities.</title>
        <authorList>
            <person name="Jia N."/>
            <person name="Wang J."/>
            <person name="Shi W."/>
            <person name="Du L."/>
            <person name="Sun Y."/>
            <person name="Zhan W."/>
            <person name="Jiang J."/>
            <person name="Wang Q."/>
            <person name="Zhang B."/>
            <person name="Ji P."/>
            <person name="Sakyi L.B."/>
            <person name="Cui X."/>
            <person name="Yuan T."/>
            <person name="Jiang B."/>
            <person name="Yang W."/>
            <person name="Lam T.T.-Y."/>
            <person name="Chang Q."/>
            <person name="Ding S."/>
            <person name="Wang X."/>
            <person name="Zhu J."/>
            <person name="Ruan X."/>
            <person name="Zhao L."/>
            <person name="Wei J."/>
            <person name="Que T."/>
            <person name="Du C."/>
            <person name="Cheng J."/>
            <person name="Dai P."/>
            <person name="Han X."/>
            <person name="Huang E."/>
            <person name="Gao Y."/>
            <person name="Liu J."/>
            <person name="Shao H."/>
            <person name="Ye R."/>
            <person name="Li L."/>
            <person name="Wei W."/>
            <person name="Wang X."/>
            <person name="Wang C."/>
            <person name="Yang T."/>
            <person name="Huo Q."/>
            <person name="Li W."/>
            <person name="Guo W."/>
            <person name="Chen H."/>
            <person name="Zhou L."/>
            <person name="Ni X."/>
            <person name="Tian J."/>
            <person name="Zhou Y."/>
            <person name="Sheng Y."/>
            <person name="Liu T."/>
            <person name="Pan Y."/>
            <person name="Xia L."/>
            <person name="Li J."/>
            <person name="Zhao F."/>
            <person name="Cao W."/>
        </authorList>
    </citation>
    <scope>NUCLEOTIDE SEQUENCE</scope>
    <source>
        <strain evidence="1">Hyas-2018</strain>
    </source>
</reference>
<comment type="caution">
    <text evidence="1">The sequence shown here is derived from an EMBL/GenBank/DDBJ whole genome shotgun (WGS) entry which is preliminary data.</text>
</comment>
<evidence type="ECO:0000313" key="2">
    <source>
        <dbReference type="Proteomes" id="UP000821845"/>
    </source>
</evidence>
<protein>
    <submittedName>
        <fullName evidence="1">Uncharacterized protein</fullName>
    </submittedName>
</protein>
<keyword evidence="2" id="KW-1185">Reference proteome</keyword>
<dbReference type="EMBL" id="CM023485">
    <property type="protein sequence ID" value="KAH6929700.1"/>
    <property type="molecule type" value="Genomic_DNA"/>
</dbReference>
<accession>A0ACB7S4Z5</accession>
<name>A0ACB7S4Z5_HYAAI</name>
<evidence type="ECO:0000313" key="1">
    <source>
        <dbReference type="EMBL" id="KAH6929700.1"/>
    </source>
</evidence>
<gene>
    <name evidence="1" type="ORF">HPB50_005132</name>
</gene>
<sequence>MAPQGASNESAERYRTKINYLTKEASTLSFEPQPVRATETADAERLQRKRSLAREGQRRRRTNNPTIFAEETAAKSQWRQACLEDKMRRLEVKNAEQKNTKAGREERGLYTPAQTSKSSSSEERSADAQRKRIQRDPGIR</sequence>
<proteinExistence type="predicted"/>